<feature type="transmembrane region" description="Helical" evidence="7">
    <location>
        <begin position="184"/>
        <end position="204"/>
    </location>
</feature>
<dbReference type="GO" id="GO:0004252">
    <property type="term" value="F:serine-type endopeptidase activity"/>
    <property type="evidence" value="ECO:0007669"/>
    <property type="project" value="InterPro"/>
</dbReference>
<dbReference type="RefSeq" id="WP_237239092.1">
    <property type="nucleotide sequence ID" value="NZ_JAKKDU010000005.1"/>
</dbReference>
<dbReference type="GO" id="GO:0006508">
    <property type="term" value="P:proteolysis"/>
    <property type="evidence" value="ECO:0007669"/>
    <property type="project" value="UniProtKB-KW"/>
</dbReference>
<dbReference type="Gene3D" id="1.20.1540.10">
    <property type="entry name" value="Rhomboid-like"/>
    <property type="match status" value="1"/>
</dbReference>
<evidence type="ECO:0000259" key="8">
    <source>
        <dbReference type="Pfam" id="PF01694"/>
    </source>
</evidence>
<dbReference type="InterPro" id="IPR035952">
    <property type="entry name" value="Rhomboid-like_sf"/>
</dbReference>
<dbReference type="GO" id="GO:0016020">
    <property type="term" value="C:membrane"/>
    <property type="evidence" value="ECO:0007669"/>
    <property type="project" value="UniProtKB-SubCell"/>
</dbReference>
<accession>A0AAE3JL32</accession>
<name>A0AAE3JL32_9FLAO</name>
<evidence type="ECO:0000313" key="9">
    <source>
        <dbReference type="EMBL" id="MCF7567742.1"/>
    </source>
</evidence>
<organism evidence="9 10">
    <name type="scientific">Wocania arenilitoris</name>
    <dbReference type="NCBI Taxonomy" id="2044858"/>
    <lineage>
        <taxon>Bacteria</taxon>
        <taxon>Pseudomonadati</taxon>
        <taxon>Bacteroidota</taxon>
        <taxon>Flavobacteriia</taxon>
        <taxon>Flavobacteriales</taxon>
        <taxon>Flavobacteriaceae</taxon>
        <taxon>Wocania</taxon>
    </lineage>
</organism>
<dbReference type="InterPro" id="IPR050925">
    <property type="entry name" value="Rhomboid_protease_S54"/>
</dbReference>
<evidence type="ECO:0000256" key="5">
    <source>
        <dbReference type="ARBA" id="ARBA00022989"/>
    </source>
</evidence>
<evidence type="ECO:0000256" key="3">
    <source>
        <dbReference type="ARBA" id="ARBA00022692"/>
    </source>
</evidence>
<reference evidence="9" key="1">
    <citation type="submission" date="2022-01" db="EMBL/GenBank/DDBJ databases">
        <title>Draft genome sequence of Sabulilitoribacter arenilitoris KCTC 52401.</title>
        <authorList>
            <person name="Oh J.-S."/>
        </authorList>
    </citation>
    <scope>NUCLEOTIDE SEQUENCE</scope>
    <source>
        <strain evidence="9">HMF6543</strain>
    </source>
</reference>
<feature type="transmembrane region" description="Helical" evidence="7">
    <location>
        <begin position="225"/>
        <end position="245"/>
    </location>
</feature>
<dbReference type="PANTHER" id="PTHR43731">
    <property type="entry name" value="RHOMBOID PROTEASE"/>
    <property type="match status" value="1"/>
</dbReference>
<keyword evidence="9" id="KW-0645">Protease</keyword>
<dbReference type="AlphaFoldDB" id="A0AAE3JL32"/>
<evidence type="ECO:0000256" key="1">
    <source>
        <dbReference type="ARBA" id="ARBA00004141"/>
    </source>
</evidence>
<sequence length="280" mass="31613">MMRISDTVKHLLIINLLMFVGTIFVGKGILFYDLFAMHFPTHEAFKPWQIITHMFMHGGADLNNFSIMHILFNMFALWMFGTPVEQVLGSKKFLFIYFSAGLGAVALQVGYYYFDYYSALSGIADLNMSRDMISKIVSIDASEGQYIKGEILSKQMMPILAEYNFNPDLINSEAFKSLFDMNVIARNTMVGASGCIMGILAAFGMMNPNAELMLIFLPIPIKAKYFIPGIIILDLVSGITGQSFFSPSNTAHFAHVGGALTGFLIMWYWKKTQFNRNRWN</sequence>
<comment type="similarity">
    <text evidence="2">Belongs to the peptidase S54 family.</text>
</comment>
<keyword evidence="4" id="KW-0378">Hydrolase</keyword>
<dbReference type="EMBL" id="JAKKDU010000005">
    <property type="protein sequence ID" value="MCF7567742.1"/>
    <property type="molecule type" value="Genomic_DNA"/>
</dbReference>
<keyword evidence="6 7" id="KW-0472">Membrane</keyword>
<keyword evidence="5 7" id="KW-1133">Transmembrane helix</keyword>
<feature type="domain" description="Peptidase S54 rhomboid" evidence="8">
    <location>
        <begin position="46"/>
        <end position="117"/>
    </location>
</feature>
<dbReference type="Proteomes" id="UP001199795">
    <property type="component" value="Unassembled WGS sequence"/>
</dbReference>
<feature type="domain" description="Peptidase S54 rhomboid" evidence="8">
    <location>
        <begin position="175"/>
        <end position="268"/>
    </location>
</feature>
<dbReference type="SUPFAM" id="SSF144091">
    <property type="entry name" value="Rhomboid-like"/>
    <property type="match status" value="1"/>
</dbReference>
<dbReference type="InterPro" id="IPR022764">
    <property type="entry name" value="Peptidase_S54_rhomboid_dom"/>
</dbReference>
<evidence type="ECO:0000256" key="6">
    <source>
        <dbReference type="ARBA" id="ARBA00023136"/>
    </source>
</evidence>
<evidence type="ECO:0000256" key="7">
    <source>
        <dbReference type="SAM" id="Phobius"/>
    </source>
</evidence>
<dbReference type="PANTHER" id="PTHR43731:SF14">
    <property type="entry name" value="PRESENILIN-ASSOCIATED RHOMBOID-LIKE PROTEIN, MITOCHONDRIAL"/>
    <property type="match status" value="1"/>
</dbReference>
<comment type="caution">
    <text evidence="9">The sequence shown here is derived from an EMBL/GenBank/DDBJ whole genome shotgun (WGS) entry which is preliminary data.</text>
</comment>
<evidence type="ECO:0000256" key="4">
    <source>
        <dbReference type="ARBA" id="ARBA00022801"/>
    </source>
</evidence>
<dbReference type="Pfam" id="PF01694">
    <property type="entry name" value="Rhomboid"/>
    <property type="match status" value="2"/>
</dbReference>
<feature type="transmembrane region" description="Helical" evidence="7">
    <location>
        <begin position="251"/>
        <end position="269"/>
    </location>
</feature>
<gene>
    <name evidence="9" type="ORF">L3X37_05100</name>
</gene>
<protein>
    <submittedName>
        <fullName evidence="9">Rhomboid family intramembrane serine protease</fullName>
    </submittedName>
</protein>
<comment type="subcellular location">
    <subcellularLocation>
        <location evidence="1">Membrane</location>
        <topology evidence="1">Multi-pass membrane protein</topology>
    </subcellularLocation>
</comment>
<keyword evidence="10" id="KW-1185">Reference proteome</keyword>
<feature type="transmembrane region" description="Helical" evidence="7">
    <location>
        <begin position="93"/>
        <end position="114"/>
    </location>
</feature>
<feature type="transmembrane region" description="Helical" evidence="7">
    <location>
        <begin position="12"/>
        <end position="32"/>
    </location>
</feature>
<evidence type="ECO:0000313" key="10">
    <source>
        <dbReference type="Proteomes" id="UP001199795"/>
    </source>
</evidence>
<proteinExistence type="inferred from homology"/>
<keyword evidence="3 7" id="KW-0812">Transmembrane</keyword>
<evidence type="ECO:0000256" key="2">
    <source>
        <dbReference type="ARBA" id="ARBA00009045"/>
    </source>
</evidence>